<feature type="domain" description="Histidine kinase" evidence="8">
    <location>
        <begin position="626"/>
        <end position="871"/>
    </location>
</feature>
<feature type="transmembrane region" description="Helical" evidence="7">
    <location>
        <begin position="284"/>
        <end position="307"/>
    </location>
</feature>
<dbReference type="Gene3D" id="3.30.565.10">
    <property type="entry name" value="Histidine kinase-like ATPase, C-terminal domain"/>
    <property type="match status" value="1"/>
</dbReference>
<evidence type="ECO:0000259" key="9">
    <source>
        <dbReference type="PROSITE" id="PS50894"/>
    </source>
</evidence>
<feature type="transmembrane region" description="Helical" evidence="7">
    <location>
        <begin position="371"/>
        <end position="390"/>
    </location>
</feature>
<proteinExistence type="predicted"/>
<dbReference type="Pfam" id="PF01627">
    <property type="entry name" value="Hpt"/>
    <property type="match status" value="1"/>
</dbReference>
<reference evidence="11" key="1">
    <citation type="submission" date="2017-04" db="EMBL/GenBank/DDBJ databases">
        <authorList>
            <person name="Varghese N."/>
            <person name="Submissions S."/>
        </authorList>
    </citation>
    <scope>NUCLEOTIDE SEQUENCE [LARGE SCALE GENOMIC DNA]</scope>
    <source>
        <strain evidence="11">RKEM611</strain>
    </source>
</reference>
<feature type="domain" description="HPt" evidence="9">
    <location>
        <begin position="553"/>
        <end position="645"/>
    </location>
</feature>
<feature type="transmembrane region" description="Helical" evidence="7">
    <location>
        <begin position="193"/>
        <end position="212"/>
    </location>
</feature>
<comment type="catalytic activity">
    <reaction evidence="1">
        <text>ATP + protein L-histidine = ADP + protein N-phospho-L-histidine.</text>
        <dbReference type="EC" id="2.7.13.3"/>
    </reaction>
</comment>
<dbReference type="InterPro" id="IPR008979">
    <property type="entry name" value="Galactose-bd-like_sf"/>
</dbReference>
<dbReference type="Proteomes" id="UP000192907">
    <property type="component" value="Unassembled WGS sequence"/>
</dbReference>
<dbReference type="SMART" id="SM00387">
    <property type="entry name" value="HATPase_c"/>
    <property type="match status" value="1"/>
</dbReference>
<evidence type="ECO:0000256" key="5">
    <source>
        <dbReference type="ARBA" id="ARBA00022777"/>
    </source>
</evidence>
<dbReference type="FunFam" id="3.30.565.10:FF:000016">
    <property type="entry name" value="Chemotaxis protein CheA, putative"/>
    <property type="match status" value="1"/>
</dbReference>
<name>A0A1Y6BXD9_9BACT</name>
<dbReference type="SUPFAM" id="SSF47226">
    <property type="entry name" value="Histidine-containing phosphotransfer domain, HPT domain"/>
    <property type="match status" value="1"/>
</dbReference>
<dbReference type="STRING" id="1513793.SAMN06296036_108121"/>
<dbReference type="InterPro" id="IPR036641">
    <property type="entry name" value="HPT_dom_sf"/>
</dbReference>
<dbReference type="PROSITE" id="PS50109">
    <property type="entry name" value="HIS_KIN"/>
    <property type="match status" value="1"/>
</dbReference>
<keyword evidence="5" id="KW-0418">Kinase</keyword>
<keyword evidence="11" id="KW-1185">Reference proteome</keyword>
<accession>A0A1Y6BXD9</accession>
<keyword evidence="7" id="KW-0472">Membrane</keyword>
<dbReference type="AlphaFoldDB" id="A0A1Y6BXD9"/>
<feature type="transmembrane region" description="Helical" evidence="7">
    <location>
        <begin position="313"/>
        <end position="334"/>
    </location>
</feature>
<dbReference type="InterPro" id="IPR036890">
    <property type="entry name" value="HATPase_C_sf"/>
</dbReference>
<dbReference type="OrthoDB" id="9146932at2"/>
<dbReference type="PANTHER" id="PTHR43395">
    <property type="entry name" value="SENSOR HISTIDINE KINASE CHEA"/>
    <property type="match status" value="1"/>
</dbReference>
<dbReference type="PANTHER" id="PTHR43395:SF1">
    <property type="entry name" value="CHEMOTAXIS PROTEIN CHEA"/>
    <property type="match status" value="1"/>
</dbReference>
<dbReference type="SUPFAM" id="SSF49785">
    <property type="entry name" value="Galactose-binding domain-like"/>
    <property type="match status" value="1"/>
</dbReference>
<keyword evidence="3 6" id="KW-0597">Phosphoprotein</keyword>
<gene>
    <name evidence="10" type="ORF">SAMN06296036_108121</name>
</gene>
<evidence type="ECO:0000256" key="4">
    <source>
        <dbReference type="ARBA" id="ARBA00022679"/>
    </source>
</evidence>
<keyword evidence="7" id="KW-0812">Transmembrane</keyword>
<feature type="transmembrane region" description="Helical" evidence="7">
    <location>
        <begin position="219"/>
        <end position="236"/>
    </location>
</feature>
<feature type="transmembrane region" description="Helical" evidence="7">
    <location>
        <begin position="256"/>
        <end position="272"/>
    </location>
</feature>
<dbReference type="InterPro" id="IPR005467">
    <property type="entry name" value="His_kinase_dom"/>
</dbReference>
<evidence type="ECO:0000256" key="7">
    <source>
        <dbReference type="SAM" id="Phobius"/>
    </source>
</evidence>
<dbReference type="PRINTS" id="PR00344">
    <property type="entry name" value="BCTRLSENSOR"/>
</dbReference>
<dbReference type="InterPro" id="IPR004358">
    <property type="entry name" value="Sig_transdc_His_kin-like_C"/>
</dbReference>
<dbReference type="InterPro" id="IPR011623">
    <property type="entry name" value="7TMR_DISM_rcpt_extracell_dom1"/>
</dbReference>
<keyword evidence="7" id="KW-1133">Transmembrane helix</keyword>
<organism evidence="10 11">
    <name type="scientific">Pseudobacteriovorax antillogorgiicola</name>
    <dbReference type="NCBI Taxonomy" id="1513793"/>
    <lineage>
        <taxon>Bacteria</taxon>
        <taxon>Pseudomonadati</taxon>
        <taxon>Bdellovibrionota</taxon>
        <taxon>Oligoflexia</taxon>
        <taxon>Oligoflexales</taxon>
        <taxon>Pseudobacteriovoracaceae</taxon>
        <taxon>Pseudobacteriovorax</taxon>
    </lineage>
</organism>
<dbReference type="RefSeq" id="WP_132318906.1">
    <property type="nucleotide sequence ID" value="NZ_FWZT01000008.1"/>
</dbReference>
<evidence type="ECO:0000256" key="6">
    <source>
        <dbReference type="PROSITE-ProRule" id="PRU00110"/>
    </source>
</evidence>
<dbReference type="PROSITE" id="PS50894">
    <property type="entry name" value="HPT"/>
    <property type="match status" value="1"/>
</dbReference>
<dbReference type="InterPro" id="IPR008207">
    <property type="entry name" value="Sig_transdc_His_kin_Hpt_dom"/>
</dbReference>
<dbReference type="GO" id="GO:0000155">
    <property type="term" value="F:phosphorelay sensor kinase activity"/>
    <property type="evidence" value="ECO:0007669"/>
    <property type="project" value="UniProtKB-ARBA"/>
</dbReference>
<dbReference type="Pfam" id="PF07695">
    <property type="entry name" value="7TMR-DISM_7TM"/>
    <property type="match status" value="1"/>
</dbReference>
<evidence type="ECO:0000313" key="11">
    <source>
        <dbReference type="Proteomes" id="UP000192907"/>
    </source>
</evidence>
<evidence type="ECO:0000256" key="2">
    <source>
        <dbReference type="ARBA" id="ARBA00012438"/>
    </source>
</evidence>
<dbReference type="Pfam" id="PF02518">
    <property type="entry name" value="HATPase_c"/>
    <property type="match status" value="1"/>
</dbReference>
<dbReference type="EC" id="2.7.13.3" evidence="2"/>
<evidence type="ECO:0000259" key="8">
    <source>
        <dbReference type="PROSITE" id="PS50109"/>
    </source>
</evidence>
<feature type="modified residue" description="Phosphohistidine" evidence="6">
    <location>
        <position position="592"/>
    </location>
</feature>
<sequence length="880" mass="98881">MKLRLLGFILGILLCPTRGKAESYRSCVTEHACVLPDSEQKALSLRGEWLFHWQKLLGPENESELLNTNLRWDPTQDWNTSDQFTTEGFATYVLVVESPRAQTTELWMDRVTSASRLWINGREVVRTGVVADNADDERGQRRIIAKSVYLDQGRNVFVLQISNFHRTVSNIRGEFLIGPGLVAESKRQGITDGLVFGSIFIMLFYHIYLWAIRKTRISPLYFAVFGFGIGGRLIVMGQGDLFASFVDVPIWLESKVEYLGFAVSSTGLLLFMNELYPKFFRRRYALAGSSLTASWAVLILLTPYAIYQPLLPFYQVLILLFGVLILAAMVRAVVHRVSGARTFTVGFAMLFLTAINDVMVAQGLLDSTHVIYFGMFFFIFFQSAAIASNFNEAFDRAEKAEKEVRGLNEGLEKLVQERTEEINKILSNVESGFLGIDRDFKILPGFTKACHELLPGSVFEGQNFLRCLNLDQRAEEHLEQSITQVFDDILPESVTVQQIPQRVGTESRSLSLVAAAIRDDQDQEIAAILFTINDATSLELVERQVKKNEMLITILQNLDSFESFLEDFWHEIDQARTACQAGNENQVRSLLHTMKGNLSMFGLLGVSQLIHRTEGRKRITLEQIDEIAQTVNSVLEDNEDVLGLKKRDKQLSEISQEEVDQLVSNLSQYIADAESLFQVRHRLDRLMDKPIGYYLGPIEQTVSDLGERLEKDVQFTLKGQGIKVPRHYSELLHNLIHLIRNAMDHGIEDADNRGSKDPVGKLSLEFSQQGDDLRIAIEDDGRGIDPERVKLKAIDKKVITEADAQSLSVEEIQNLIFHSGISTTEEANDISGRGVGMSAVKDIVESSGGQLKIESVVGKGTSFIITIPNLFAPPQYSQAS</sequence>
<protein>
    <recommendedName>
        <fullName evidence="2">histidine kinase</fullName>
        <ecNumber evidence="2">2.7.13.3</ecNumber>
    </recommendedName>
</protein>
<evidence type="ECO:0000256" key="3">
    <source>
        <dbReference type="ARBA" id="ARBA00022553"/>
    </source>
</evidence>
<feature type="transmembrane region" description="Helical" evidence="7">
    <location>
        <begin position="346"/>
        <end position="365"/>
    </location>
</feature>
<dbReference type="EMBL" id="FWZT01000008">
    <property type="protein sequence ID" value="SMF26168.1"/>
    <property type="molecule type" value="Genomic_DNA"/>
</dbReference>
<dbReference type="SUPFAM" id="SSF55874">
    <property type="entry name" value="ATPase domain of HSP90 chaperone/DNA topoisomerase II/histidine kinase"/>
    <property type="match status" value="1"/>
</dbReference>
<dbReference type="InterPro" id="IPR051315">
    <property type="entry name" value="Bact_Chemotaxis_CheA"/>
</dbReference>
<evidence type="ECO:0000313" key="10">
    <source>
        <dbReference type="EMBL" id="SMF26168.1"/>
    </source>
</evidence>
<dbReference type="Gene3D" id="3.30.450.20">
    <property type="entry name" value="PAS domain"/>
    <property type="match status" value="1"/>
</dbReference>
<evidence type="ECO:0000256" key="1">
    <source>
        <dbReference type="ARBA" id="ARBA00000085"/>
    </source>
</evidence>
<keyword evidence="4" id="KW-0808">Transferase</keyword>
<dbReference type="InterPro" id="IPR003594">
    <property type="entry name" value="HATPase_dom"/>
</dbReference>
<dbReference type="Gene3D" id="1.20.120.160">
    <property type="entry name" value="HPT domain"/>
    <property type="match status" value="1"/>
</dbReference>